<protein>
    <recommendedName>
        <fullName evidence="1">N-acetyltransferase domain-containing protein</fullName>
    </recommendedName>
</protein>
<accession>A0A259U4D4</accession>
<name>A0A259U4D4_9BACT</name>
<dbReference type="InterPro" id="IPR039968">
    <property type="entry name" value="BcerS-like"/>
</dbReference>
<dbReference type="InParanoid" id="A0A259U4D4"/>
<dbReference type="FunCoup" id="A0A259U4D4">
    <property type="interactions" value="53"/>
</dbReference>
<dbReference type="EMBL" id="MQWB01000001">
    <property type="protein sequence ID" value="OZC04684.1"/>
    <property type="molecule type" value="Genomic_DNA"/>
</dbReference>
<proteinExistence type="predicted"/>
<dbReference type="SUPFAM" id="SSF55729">
    <property type="entry name" value="Acyl-CoA N-acyltransferases (Nat)"/>
    <property type="match status" value="1"/>
</dbReference>
<evidence type="ECO:0000313" key="3">
    <source>
        <dbReference type="Proteomes" id="UP000216446"/>
    </source>
</evidence>
<dbReference type="InterPro" id="IPR016181">
    <property type="entry name" value="Acyl_CoA_acyltransferase"/>
</dbReference>
<dbReference type="PANTHER" id="PTHR41368:SF1">
    <property type="entry name" value="PROTEIN YGHO"/>
    <property type="match status" value="1"/>
</dbReference>
<dbReference type="Proteomes" id="UP000216446">
    <property type="component" value="Unassembled WGS sequence"/>
</dbReference>
<organism evidence="2 3">
    <name type="scientific">Rubricoccus marinus</name>
    <dbReference type="NCBI Taxonomy" id="716817"/>
    <lineage>
        <taxon>Bacteria</taxon>
        <taxon>Pseudomonadati</taxon>
        <taxon>Rhodothermota</taxon>
        <taxon>Rhodothermia</taxon>
        <taxon>Rhodothermales</taxon>
        <taxon>Rubricoccaceae</taxon>
        <taxon>Rubricoccus</taxon>
    </lineage>
</organism>
<keyword evidence="3" id="KW-1185">Reference proteome</keyword>
<feature type="domain" description="N-acetyltransferase" evidence="1">
    <location>
        <begin position="225"/>
        <end position="386"/>
    </location>
</feature>
<sequence length="386" mass="43682">MVVSGLSHLRVRVALDVRPVQTRRERRAFLALPYRLYRGTPWVAPLRRDQRALLNPRKNPFFEHGTLTPFLAWRDGRVVGRVAAITNGRYNERHSDGAAFFGFFDVEDDREAAVALLDTAREHLAAGGYARVRGPFSPSFHDVAALLVDGFDRRPALMMPYNPEYLVGHVEAAGFETILTLSSYHAAWKHLDRQRLARGAALVRQRHPGLRLRAADPGLWRQEALVIRDLYARAFDDTPHWVPLSDAEFDHMERGMREVLDPRLVLILEDDGEPVGFFLALPDANEVLQHNPSGRLFPGAISLMLRAKLAPPRTFRTILLGVLPEVRRRGYETILIHELIERGRLAGYPASELGWVMDTNATLTHAIEKFGGVRDKRYAVVERSAT</sequence>
<gene>
    <name evidence="2" type="ORF">BSZ36_10065</name>
</gene>
<dbReference type="Pfam" id="PF00583">
    <property type="entry name" value="Acetyltransf_1"/>
    <property type="match status" value="1"/>
</dbReference>
<comment type="caution">
    <text evidence="2">The sequence shown here is derived from an EMBL/GenBank/DDBJ whole genome shotgun (WGS) entry which is preliminary data.</text>
</comment>
<dbReference type="GO" id="GO:0016747">
    <property type="term" value="F:acyltransferase activity, transferring groups other than amino-acyl groups"/>
    <property type="evidence" value="ECO:0007669"/>
    <property type="project" value="InterPro"/>
</dbReference>
<dbReference type="Gene3D" id="3.40.630.30">
    <property type="match status" value="1"/>
</dbReference>
<dbReference type="PANTHER" id="PTHR41368">
    <property type="entry name" value="PROTEIN YGHO"/>
    <property type="match status" value="1"/>
</dbReference>
<dbReference type="AlphaFoldDB" id="A0A259U4D4"/>
<reference evidence="2 3" key="1">
    <citation type="submission" date="2016-11" db="EMBL/GenBank/DDBJ databases">
        <title>Study of marine rhodopsin-containing bacteria.</title>
        <authorList>
            <person name="Yoshizawa S."/>
            <person name="Kumagai Y."/>
            <person name="Kogure K."/>
        </authorList>
    </citation>
    <scope>NUCLEOTIDE SEQUENCE [LARGE SCALE GENOMIC DNA]</scope>
    <source>
        <strain evidence="2 3">SG-29</strain>
    </source>
</reference>
<dbReference type="PROSITE" id="PS51186">
    <property type="entry name" value="GNAT"/>
    <property type="match status" value="1"/>
</dbReference>
<dbReference type="InterPro" id="IPR000182">
    <property type="entry name" value="GNAT_dom"/>
</dbReference>
<evidence type="ECO:0000313" key="2">
    <source>
        <dbReference type="EMBL" id="OZC04684.1"/>
    </source>
</evidence>
<evidence type="ECO:0000259" key="1">
    <source>
        <dbReference type="PROSITE" id="PS51186"/>
    </source>
</evidence>